<proteinExistence type="inferred from homology"/>
<gene>
    <name evidence="4" type="primary">rps4</name>
</gene>
<dbReference type="Pfam" id="PF01479">
    <property type="entry name" value="S4"/>
    <property type="match status" value="1"/>
</dbReference>
<dbReference type="GO" id="GO:0015935">
    <property type="term" value="C:small ribosomal subunit"/>
    <property type="evidence" value="ECO:0007669"/>
    <property type="project" value="TreeGrafter"/>
</dbReference>
<dbReference type="PANTHER" id="PTHR11831">
    <property type="entry name" value="30S 40S RIBOSOMAL PROTEIN"/>
    <property type="match status" value="1"/>
</dbReference>
<organism evidence="4">
    <name type="scientific">Cupressus sempervirens</name>
    <name type="common">Italian cypress</name>
    <dbReference type="NCBI Taxonomy" id="13469"/>
    <lineage>
        <taxon>Eukaryota</taxon>
        <taxon>Viridiplantae</taxon>
        <taxon>Streptophyta</taxon>
        <taxon>Embryophyta</taxon>
        <taxon>Tracheophyta</taxon>
        <taxon>Spermatophyta</taxon>
        <taxon>Pinopsida</taxon>
        <taxon>Pinidae</taxon>
        <taxon>Conifers II</taxon>
        <taxon>Cupressales</taxon>
        <taxon>Cupressaceae</taxon>
        <taxon>Cupressus</taxon>
    </lineage>
</organism>
<dbReference type="GO" id="GO:0003735">
    <property type="term" value="F:structural constituent of ribosome"/>
    <property type="evidence" value="ECO:0007669"/>
    <property type="project" value="TreeGrafter"/>
</dbReference>
<dbReference type="GO" id="GO:0042274">
    <property type="term" value="P:ribosomal small subunit biogenesis"/>
    <property type="evidence" value="ECO:0007669"/>
    <property type="project" value="TreeGrafter"/>
</dbReference>
<dbReference type="InterPro" id="IPR022801">
    <property type="entry name" value="Ribosomal_uS4"/>
</dbReference>
<dbReference type="AlphaFoldDB" id="A0A6M3X2R5"/>
<dbReference type="EMBL" id="MN965182">
    <property type="protein sequence ID" value="QJH91855.1"/>
    <property type="molecule type" value="Genomic_DNA"/>
</dbReference>
<dbReference type="Gene3D" id="3.10.290.10">
    <property type="entry name" value="RNA-binding S4 domain"/>
    <property type="match status" value="1"/>
</dbReference>
<sequence length="350" mass="41572">MLPALRSKTRRLLPGNVRNKRLTRIQRRILRRLKSKRRYIGKTPYLRQNLNSYLKSQAIRKLSPFYGNLPIAKMHGGTERASYIPLLLNPETRSDVIPVRLHFRETPPQARQLISHRKIRVNNEMANMTRFQASRGDPIPIGENSVITTVGRKVRKYFYTEGFVGQIVGKCRNHRWRRRTKKGWWRRTKKGWFRPLEKRQGCRLLLKSLFSQSQRLRSPQRRRRSMQEKTSEGRTSVLKGVCLGSLFAEHDKMKRDYMSSYSDLLFKRRNGGPTCMRLSSIIVRNKYKCRNSAYWFARKRRIRRNRRIRRRELPTHYSEVNHRTPKAVVSYGPDIGHIPPDMKLKNPNLP</sequence>
<feature type="domain" description="RNA-binding S4" evidence="3">
    <location>
        <begin position="99"/>
        <end position="137"/>
    </location>
</feature>
<evidence type="ECO:0000256" key="1">
    <source>
        <dbReference type="ARBA" id="ARBA00007465"/>
    </source>
</evidence>
<protein>
    <submittedName>
        <fullName evidence="4">Ribosomal protein S4</fullName>
    </submittedName>
</protein>
<dbReference type="GO" id="GO:0019843">
    <property type="term" value="F:rRNA binding"/>
    <property type="evidence" value="ECO:0007669"/>
    <property type="project" value="InterPro"/>
</dbReference>
<keyword evidence="4" id="KW-0496">Mitochondrion</keyword>
<accession>A0A6M3X2R5</accession>
<keyword evidence="4" id="KW-0689">Ribosomal protein</keyword>
<geneLocation type="mitochondrion" evidence="4"/>
<keyword evidence="2" id="KW-0687">Ribonucleoprotein</keyword>
<comment type="similarity">
    <text evidence="1">Belongs to the universal ribosomal protein uS4 family.</text>
</comment>
<evidence type="ECO:0000259" key="3">
    <source>
        <dbReference type="Pfam" id="PF01479"/>
    </source>
</evidence>
<evidence type="ECO:0000313" key="4">
    <source>
        <dbReference type="EMBL" id="QJH91855.1"/>
    </source>
</evidence>
<dbReference type="PANTHER" id="PTHR11831:SF30">
    <property type="entry name" value="SMALL RIBOSOMAL SUBUNIT PROTEIN US4M"/>
    <property type="match status" value="1"/>
</dbReference>
<name>A0A6M3X2R5_CUPSE</name>
<dbReference type="InterPro" id="IPR036986">
    <property type="entry name" value="S4_RNA-bd_sf"/>
</dbReference>
<dbReference type="SUPFAM" id="SSF55174">
    <property type="entry name" value="Alpha-L RNA-binding motif"/>
    <property type="match status" value="1"/>
</dbReference>
<evidence type="ECO:0000256" key="2">
    <source>
        <dbReference type="ARBA" id="ARBA00023274"/>
    </source>
</evidence>
<reference evidence="4" key="1">
    <citation type="journal article" date="2020" name="Mol. Biol. Evol.">
        <title>Extensive Shifts from Cis- to Trans-splicing of Gymnosperm Mitochondrial Introns.</title>
        <authorList>
            <person name="Guo W."/>
            <person name="Zhu A."/>
            <person name="Fan W."/>
            <person name="Adams R.P."/>
            <person name="Mower J.P."/>
        </authorList>
    </citation>
    <scope>NUCLEOTIDE SEQUENCE</scope>
</reference>
<dbReference type="InterPro" id="IPR002942">
    <property type="entry name" value="S4_RNA-bd"/>
</dbReference>
<dbReference type="CDD" id="cd00165">
    <property type="entry name" value="S4"/>
    <property type="match status" value="1"/>
</dbReference>